<feature type="compositionally biased region" description="Low complexity" evidence="2">
    <location>
        <begin position="172"/>
        <end position="195"/>
    </location>
</feature>
<evidence type="ECO:0000256" key="2">
    <source>
        <dbReference type="SAM" id="MobiDB-lite"/>
    </source>
</evidence>
<dbReference type="InterPro" id="IPR038996">
    <property type="entry name" value="Gp14"/>
</dbReference>
<proteinExistence type="predicted"/>
<protein>
    <submittedName>
        <fullName evidence="3">Uncharacterized protein</fullName>
    </submittedName>
</protein>
<evidence type="ECO:0000256" key="1">
    <source>
        <dbReference type="SAM" id="Coils"/>
    </source>
</evidence>
<dbReference type="Proteomes" id="UP000190774">
    <property type="component" value="Unassembled WGS sequence"/>
</dbReference>
<sequence>MFNHCLFLAYGADAVLTIAYAVSTIASIAGSVVSYQQQREAAKQTEMNAEAQAKALAMERQRKAAELAENQRRLAQQQRRERAAQFAALANTGFVATTGTPIEVMADTVEAHQRNMSDLTGDANLDQWKLGYQGQSLLDEARSKASLMRQQAGASLITGLAGTVSDAYGKFSKPSSGQAPAGGSPSSKPTSSGQTLLRSTDYKGSRTFS</sequence>
<dbReference type="STRING" id="48467.SAMN02745166_02259"/>
<gene>
    <name evidence="3" type="ORF">SAMN02745166_02259</name>
</gene>
<keyword evidence="1" id="KW-0175">Coiled coil</keyword>
<name>A0A1T4XZR3_9BACT</name>
<accession>A0A1T4XZR3</accession>
<feature type="compositionally biased region" description="Basic and acidic residues" evidence="2">
    <location>
        <begin position="200"/>
        <end position="209"/>
    </location>
</feature>
<feature type="region of interest" description="Disordered" evidence="2">
    <location>
        <begin position="168"/>
        <end position="209"/>
    </location>
</feature>
<reference evidence="4" key="1">
    <citation type="submission" date="2017-02" db="EMBL/GenBank/DDBJ databases">
        <authorList>
            <person name="Varghese N."/>
            <person name="Submissions S."/>
        </authorList>
    </citation>
    <scope>NUCLEOTIDE SEQUENCE [LARGE SCALE GENOMIC DNA]</scope>
    <source>
        <strain evidence="4">ATCC 700200</strain>
    </source>
</reference>
<evidence type="ECO:0000313" key="3">
    <source>
        <dbReference type="EMBL" id="SKA95064.1"/>
    </source>
</evidence>
<dbReference type="RefSeq" id="WP_078813464.1">
    <property type="nucleotide sequence ID" value="NZ_FUYE01000006.1"/>
</dbReference>
<evidence type="ECO:0000313" key="4">
    <source>
        <dbReference type="Proteomes" id="UP000190774"/>
    </source>
</evidence>
<feature type="coiled-coil region" evidence="1">
    <location>
        <begin position="32"/>
        <end position="80"/>
    </location>
</feature>
<dbReference type="AlphaFoldDB" id="A0A1T4XZR3"/>
<dbReference type="EMBL" id="FUYE01000006">
    <property type="protein sequence ID" value="SKA95064.1"/>
    <property type="molecule type" value="Genomic_DNA"/>
</dbReference>
<organism evidence="3 4">
    <name type="scientific">Prosthecobacter debontii</name>
    <dbReference type="NCBI Taxonomy" id="48467"/>
    <lineage>
        <taxon>Bacteria</taxon>
        <taxon>Pseudomonadati</taxon>
        <taxon>Verrucomicrobiota</taxon>
        <taxon>Verrucomicrobiia</taxon>
        <taxon>Verrucomicrobiales</taxon>
        <taxon>Verrucomicrobiaceae</taxon>
        <taxon>Prosthecobacter</taxon>
    </lineage>
</organism>
<keyword evidence="4" id="KW-1185">Reference proteome</keyword>
<dbReference type="Pfam" id="PF24072">
    <property type="entry name" value="T7_gp14"/>
    <property type="match status" value="1"/>
</dbReference>